<evidence type="ECO:0000313" key="2">
    <source>
        <dbReference type="EMBL" id="MDN4075320.1"/>
    </source>
</evidence>
<protein>
    <submittedName>
        <fullName evidence="2">ABC transporter substrate-binding protein</fullName>
    </submittedName>
</protein>
<dbReference type="InterPro" id="IPR050490">
    <property type="entry name" value="Bact_solute-bd_prot1"/>
</dbReference>
<reference evidence="2" key="1">
    <citation type="submission" date="2023-06" db="EMBL/GenBank/DDBJ databases">
        <title>Draft Genome Sequences of Representative Paenibacillus Polymyxa, Bacillus cereus, Fictibacillus sp., and Brevibacillus agri Strains Isolated from Amazonian Dark Earth.</title>
        <authorList>
            <person name="Pellegrinetti T.A."/>
            <person name="Cunha I.C.M."/>
            <person name="Chaves M.G."/>
            <person name="Freitas A.S."/>
            <person name="Silva A.V.R."/>
            <person name="Tsai S.M."/>
            <person name="Mendes L.W."/>
        </authorList>
    </citation>
    <scope>NUCLEOTIDE SEQUENCE</scope>
    <source>
        <strain evidence="2">CENA-BCM004</strain>
    </source>
</reference>
<dbReference type="EMBL" id="JAUHLN010000005">
    <property type="protein sequence ID" value="MDN4075320.1"/>
    <property type="molecule type" value="Genomic_DNA"/>
</dbReference>
<evidence type="ECO:0000256" key="1">
    <source>
        <dbReference type="SAM" id="SignalP"/>
    </source>
</evidence>
<dbReference type="Gene3D" id="3.40.190.10">
    <property type="entry name" value="Periplasmic binding protein-like II"/>
    <property type="match status" value="2"/>
</dbReference>
<dbReference type="RefSeq" id="WP_290401434.1">
    <property type="nucleotide sequence ID" value="NZ_JAUHLN010000005.1"/>
</dbReference>
<keyword evidence="3" id="KW-1185">Reference proteome</keyword>
<evidence type="ECO:0000313" key="3">
    <source>
        <dbReference type="Proteomes" id="UP001168694"/>
    </source>
</evidence>
<dbReference type="InterPro" id="IPR006059">
    <property type="entry name" value="SBP"/>
</dbReference>
<sequence length="444" mass="49621">MKKPRKALMSLFLLVLSIALILSGCSSKESNGQNGNGPEKGGKVVVDFWTFWGSEIRRPVIEKIISDFNKSQDRIEVKHTYLPWGDIWTKNLASIAAGNPADLIINDINSVSTRAKNAQNTNLAKYIAKDPELKNRFYPELYKATLYKGDPYALPFNTDTRLLFYNKDMFKEAGLDPNSPPKTWAELEEYGKKLDVKKGKKYTRIGYLPNYGIASDVWMITADGKGYWDFKAKKPIINDPKNVEALTWVKNYYDSYGDKVINSFKAEFGEETADPFVAGKLAMTTDAATFYTKIRDYGKDINFGVAPLPEMQPGSGHTSWGGGFAAEIPKGAKHPKEAFEFLKYLTDVQAQQYWAEKNFDNVANKKASENASKSKDFTDDGKMVYSAAVDNMKQTLLTPTPLEAPDYTNLINPELDAVLLGKKSPKEGLDAAQKAVKKLVKSNK</sequence>
<dbReference type="SUPFAM" id="SSF53850">
    <property type="entry name" value="Periplasmic binding protein-like II"/>
    <property type="match status" value="1"/>
</dbReference>
<keyword evidence="1" id="KW-0732">Signal</keyword>
<organism evidence="2 3">
    <name type="scientific">Fictibacillus terranigra</name>
    <dbReference type="NCBI Taxonomy" id="3058424"/>
    <lineage>
        <taxon>Bacteria</taxon>
        <taxon>Bacillati</taxon>
        <taxon>Bacillota</taxon>
        <taxon>Bacilli</taxon>
        <taxon>Bacillales</taxon>
        <taxon>Fictibacillaceae</taxon>
        <taxon>Fictibacillus</taxon>
    </lineage>
</organism>
<accession>A0ABT8EBQ9</accession>
<dbReference type="PROSITE" id="PS51257">
    <property type="entry name" value="PROKAR_LIPOPROTEIN"/>
    <property type="match status" value="1"/>
</dbReference>
<feature type="signal peptide" evidence="1">
    <location>
        <begin position="1"/>
        <end position="28"/>
    </location>
</feature>
<name>A0ABT8EBQ9_9BACL</name>
<feature type="chain" id="PRO_5045605340" evidence="1">
    <location>
        <begin position="29"/>
        <end position="444"/>
    </location>
</feature>
<dbReference type="PANTHER" id="PTHR43649">
    <property type="entry name" value="ARABINOSE-BINDING PROTEIN-RELATED"/>
    <property type="match status" value="1"/>
</dbReference>
<proteinExistence type="predicted"/>
<gene>
    <name evidence="2" type="ORF">QYF49_20360</name>
</gene>
<dbReference type="PANTHER" id="PTHR43649:SF12">
    <property type="entry name" value="DIACETYLCHITOBIOSE BINDING PROTEIN DASA"/>
    <property type="match status" value="1"/>
</dbReference>
<comment type="caution">
    <text evidence="2">The sequence shown here is derived from an EMBL/GenBank/DDBJ whole genome shotgun (WGS) entry which is preliminary data.</text>
</comment>
<dbReference type="CDD" id="cd14748">
    <property type="entry name" value="PBP2_UgpB"/>
    <property type="match status" value="1"/>
</dbReference>
<dbReference type="Proteomes" id="UP001168694">
    <property type="component" value="Unassembled WGS sequence"/>
</dbReference>
<dbReference type="Pfam" id="PF13416">
    <property type="entry name" value="SBP_bac_8"/>
    <property type="match status" value="1"/>
</dbReference>